<dbReference type="Pfam" id="PF17180">
    <property type="entry name" value="Zn_ribbon_3CxxC_2"/>
    <property type="match status" value="1"/>
</dbReference>
<proteinExistence type="predicted"/>
<evidence type="ECO:0000313" key="7">
    <source>
        <dbReference type="Proteomes" id="UP000789524"/>
    </source>
</evidence>
<keyword evidence="2" id="KW-0863">Zinc-finger</keyword>
<accession>A0A8J2VUR4</accession>
<evidence type="ECO:0000259" key="5">
    <source>
        <dbReference type="SMART" id="SM01328"/>
    </source>
</evidence>
<keyword evidence="7" id="KW-1185">Reference proteome</keyword>
<organism evidence="6 7">
    <name type="scientific">Danaus chrysippus</name>
    <name type="common">African queen</name>
    <dbReference type="NCBI Taxonomy" id="151541"/>
    <lineage>
        <taxon>Eukaryota</taxon>
        <taxon>Metazoa</taxon>
        <taxon>Ecdysozoa</taxon>
        <taxon>Arthropoda</taxon>
        <taxon>Hexapoda</taxon>
        <taxon>Insecta</taxon>
        <taxon>Pterygota</taxon>
        <taxon>Neoptera</taxon>
        <taxon>Endopterygota</taxon>
        <taxon>Lepidoptera</taxon>
        <taxon>Glossata</taxon>
        <taxon>Ditrysia</taxon>
        <taxon>Papilionoidea</taxon>
        <taxon>Nymphalidae</taxon>
        <taxon>Danainae</taxon>
        <taxon>Danaini</taxon>
        <taxon>Danaina</taxon>
        <taxon>Danaus</taxon>
        <taxon>Anosia</taxon>
    </lineage>
</organism>
<name>A0A8J2VUR4_9NEOP</name>
<dbReference type="GO" id="GO:0008270">
    <property type="term" value="F:zinc ion binding"/>
    <property type="evidence" value="ECO:0007669"/>
    <property type="project" value="UniProtKB-KW"/>
</dbReference>
<dbReference type="Proteomes" id="UP000789524">
    <property type="component" value="Unassembled WGS sequence"/>
</dbReference>
<sequence>MGGCCSLEDSSSDSYTGYSRQIITPVAEPTRRQAQFIATRRQPQFIATPRQPQFKATPRQPQFKATPRQPQFKVTPRQPQPRPKPEIDESQFGEFRCTLCGRSWKSLRCWPNKYQMCKNCKKPVYPTNCRETHSSDFTSDTDDAKEHERDLCQMCQQLGYSCRNFRRAKRIF</sequence>
<evidence type="ECO:0000256" key="4">
    <source>
        <dbReference type="SAM" id="MobiDB-lite"/>
    </source>
</evidence>
<reference evidence="6" key="1">
    <citation type="submission" date="2021-09" db="EMBL/GenBank/DDBJ databases">
        <authorList>
            <person name="Martin H S."/>
        </authorList>
    </citation>
    <scope>NUCLEOTIDE SEQUENCE</scope>
</reference>
<dbReference type="AlphaFoldDB" id="A0A8J2VUR4"/>
<dbReference type="SMART" id="SM01328">
    <property type="entry name" value="zf-3CxxC"/>
    <property type="match status" value="1"/>
</dbReference>
<evidence type="ECO:0000256" key="3">
    <source>
        <dbReference type="ARBA" id="ARBA00022833"/>
    </source>
</evidence>
<comment type="caution">
    <text evidence="6">The sequence shown here is derived from an EMBL/GenBank/DDBJ whole genome shotgun (WGS) entry which is preliminary data.</text>
</comment>
<gene>
    <name evidence="6" type="ORF">DCHRY22_LOCUS11681</name>
</gene>
<evidence type="ECO:0000256" key="1">
    <source>
        <dbReference type="ARBA" id="ARBA00022723"/>
    </source>
</evidence>
<keyword evidence="1" id="KW-0479">Metal-binding</keyword>
<evidence type="ECO:0000313" key="6">
    <source>
        <dbReference type="EMBL" id="CAG9575855.1"/>
    </source>
</evidence>
<dbReference type="OrthoDB" id="6943740at2759"/>
<evidence type="ECO:0000256" key="2">
    <source>
        <dbReference type="ARBA" id="ARBA00022771"/>
    </source>
</evidence>
<dbReference type="InterPro" id="IPR027377">
    <property type="entry name" value="ZAR1/RTP1-5-like_Znf-3CxxC"/>
</dbReference>
<dbReference type="InterPro" id="IPR033446">
    <property type="entry name" value="ZCCHC24_Znf-3CxxC"/>
</dbReference>
<dbReference type="InterPro" id="IPR057809">
    <property type="entry name" value="ZCCHC24_C"/>
</dbReference>
<dbReference type="EMBL" id="CAKASE010000074">
    <property type="protein sequence ID" value="CAG9575855.1"/>
    <property type="molecule type" value="Genomic_DNA"/>
</dbReference>
<keyword evidence="3" id="KW-0862">Zinc</keyword>
<protein>
    <submittedName>
        <fullName evidence="6">(African queen) hypothetical protein</fullName>
    </submittedName>
</protein>
<feature type="domain" description="3CxxC-type" evidence="5">
    <location>
        <begin position="90"/>
        <end position="158"/>
    </location>
</feature>
<dbReference type="Pfam" id="PF23490">
    <property type="entry name" value="ZCCHC24_C"/>
    <property type="match status" value="1"/>
</dbReference>
<feature type="region of interest" description="Disordered" evidence="4">
    <location>
        <begin position="39"/>
        <end position="89"/>
    </location>
</feature>